<dbReference type="InterPro" id="IPR013655">
    <property type="entry name" value="PAS_fold_3"/>
</dbReference>
<dbReference type="InterPro" id="IPR003661">
    <property type="entry name" value="HisK_dim/P_dom"/>
</dbReference>
<evidence type="ECO:0000256" key="2">
    <source>
        <dbReference type="ARBA" id="ARBA00012438"/>
    </source>
</evidence>
<proteinExistence type="predicted"/>
<dbReference type="CDD" id="cd17546">
    <property type="entry name" value="REC_hyHK_CKI1_RcsC-like"/>
    <property type="match status" value="1"/>
</dbReference>
<dbReference type="SMART" id="SM00448">
    <property type="entry name" value="REC"/>
    <property type="match status" value="1"/>
</dbReference>
<dbReference type="SUPFAM" id="SSF47384">
    <property type="entry name" value="Homodimeric domain of signal transducing histidine kinase"/>
    <property type="match status" value="1"/>
</dbReference>
<dbReference type="Pfam" id="PF13426">
    <property type="entry name" value="PAS_9"/>
    <property type="match status" value="1"/>
</dbReference>
<dbReference type="InterPro" id="IPR000700">
    <property type="entry name" value="PAS-assoc_C"/>
</dbReference>
<evidence type="ECO:0000256" key="3">
    <source>
        <dbReference type="ARBA" id="ARBA00022553"/>
    </source>
</evidence>
<evidence type="ECO:0000259" key="5">
    <source>
        <dbReference type="PROSITE" id="PS50109"/>
    </source>
</evidence>
<evidence type="ECO:0000256" key="4">
    <source>
        <dbReference type="PROSITE-ProRule" id="PRU00169"/>
    </source>
</evidence>
<dbReference type="PRINTS" id="PR00344">
    <property type="entry name" value="BCTRLSENSOR"/>
</dbReference>
<dbReference type="PROSITE" id="PS50110">
    <property type="entry name" value="RESPONSE_REGULATORY"/>
    <property type="match status" value="1"/>
</dbReference>
<dbReference type="InterPro" id="IPR036097">
    <property type="entry name" value="HisK_dim/P_sf"/>
</dbReference>
<dbReference type="Gene3D" id="1.10.287.130">
    <property type="match status" value="1"/>
</dbReference>
<feature type="domain" description="PAC" evidence="8">
    <location>
        <begin position="183"/>
        <end position="235"/>
    </location>
</feature>
<dbReference type="InterPro" id="IPR013656">
    <property type="entry name" value="PAS_4"/>
</dbReference>
<dbReference type="PROSITE" id="PS50112">
    <property type="entry name" value="PAS"/>
    <property type="match status" value="1"/>
</dbReference>
<dbReference type="InterPro" id="IPR005467">
    <property type="entry name" value="His_kinase_dom"/>
</dbReference>
<dbReference type="Pfam" id="PF08447">
    <property type="entry name" value="PAS_3"/>
    <property type="match status" value="1"/>
</dbReference>
<dbReference type="InterPro" id="IPR003594">
    <property type="entry name" value="HATPase_dom"/>
</dbReference>
<comment type="catalytic activity">
    <reaction evidence="1">
        <text>ATP + protein L-histidine = ADP + protein N-phospho-L-histidine.</text>
        <dbReference type="EC" id="2.7.13.3"/>
    </reaction>
</comment>
<dbReference type="Gene3D" id="3.30.565.10">
    <property type="entry name" value="Histidine kinase-like ATPase, C-terminal domain"/>
    <property type="match status" value="1"/>
</dbReference>
<dbReference type="InterPro" id="IPR004358">
    <property type="entry name" value="Sig_transdc_His_kin-like_C"/>
</dbReference>
<feature type="domain" description="Histidine kinase" evidence="5">
    <location>
        <begin position="641"/>
        <end position="862"/>
    </location>
</feature>
<feature type="domain" description="PAS" evidence="7">
    <location>
        <begin position="367"/>
        <end position="437"/>
    </location>
</feature>
<protein>
    <recommendedName>
        <fullName evidence="2">histidine kinase</fullName>
        <ecNumber evidence="2">2.7.13.3</ecNumber>
    </recommendedName>
</protein>
<dbReference type="Pfam" id="PF02518">
    <property type="entry name" value="HATPase_c"/>
    <property type="match status" value="1"/>
</dbReference>
<accession>A0ABW5DWD6</accession>
<evidence type="ECO:0000259" key="6">
    <source>
        <dbReference type="PROSITE" id="PS50110"/>
    </source>
</evidence>
<sequence>MLDPLRLPCLIVTPGEPIVVALGKGLAPEIACIPPGTHLADLWETQDESPLGVRIAAASAEGATLDVLNRTDGHRLRLQPLEDDGRFILIVTDIGDLQTALKEAETQRDRYLYTSLATRDGTFDFDVQTGKVWRAPRLLAQLGYQPGELGDDLKTWYDLVDPEDVAAGERLTADMVSGEIDHLDVVQRFRHKDGTWVWILVRAIAVRDDKGRLLRICGTHSDLTERRRLEQAWAAAELQLRDAIEAMRDGFVLFDAEGQLVLCNGRYLDMFPRNRAAVRPGVTYEEILRLDVEAGDYADAPSTAEERETWIINRMKQIREATGTLEVKRSDGRILQLQQYRTPDGGWVGIRTDVTLLRQREMQLRMQTELLEAVLNIMPLHVVIRDEAGAIIHINHNSLDFVGKTASEVIGKTARQIYDPDLTQQIEENDRRALAGEILDWTASDHVDRHGGTKSFLHYIRVERVGGRRVVIASSLDVTDRRAAERALADSEARFRDIVEGSIQGVLIVKEHKVLFANPAFARMFGYDSPSAVVDIETVGLLVDGDTRMRIDAAWEQIREGAATVELPQLLARRADGSHAWLDAYLRRIIWNRRSAMQFTVVDVTQRTLAVEELLRSRSDLENQRTKAEMANRAKSQFLAVMSHELRTPMTGVLGMVDLLLDSPLSDEQRAQVLTLRSSAEALLTLLDDLLDLSKIEAEQLELERIDFDLVPLVQDVAQLFRNRAADRGTALTVDLPEDLPRILKGDPTRLRQILLNLIGNAVKFTEGGTVAIKVRVISGEPGLNCLRFEVSDTGIGIPREQQMRLFQPFMQADASTTRRFGGTGLGLAISRRLVEAMQGEIGVISEPGQGASFWFIVPGVEGDPAAVQTARRPAAPVAHIAPMRILLAEDNEINRSLVVTMLKRRGHQVTAVENGRLAVDAALSEPFDIVILDIQMPVMDGATAARHIRNAPQPTCALPLIALTADVMPEHRESYFAAGLDRILPKPVDWHQLDATIAELTGQAPTEGHATVDWNMKPLLSDATIARLTEMLGPLGVEELWQGMVDSIDVAAGRLRRALDTHDWTAWQMELGSLARLAEQLGAPRLSAIARTPLTAEERDSVESLLNQLRHVAGDTESAWRNRARDRRKPH</sequence>
<dbReference type="Pfam" id="PF12860">
    <property type="entry name" value="PAS_7"/>
    <property type="match status" value="1"/>
</dbReference>
<keyword evidence="3 4" id="KW-0597">Phosphoprotein</keyword>
<dbReference type="PROSITE" id="PS50109">
    <property type="entry name" value="HIS_KIN"/>
    <property type="match status" value="1"/>
</dbReference>
<dbReference type="EMBL" id="JBHUIP010000012">
    <property type="protein sequence ID" value="MFD2263736.1"/>
    <property type="molecule type" value="Genomic_DNA"/>
</dbReference>
<dbReference type="SMART" id="SM00387">
    <property type="entry name" value="HATPase_c"/>
    <property type="match status" value="1"/>
</dbReference>
<evidence type="ECO:0000259" key="8">
    <source>
        <dbReference type="PROSITE" id="PS50113"/>
    </source>
</evidence>
<dbReference type="Gene3D" id="3.40.50.2300">
    <property type="match status" value="1"/>
</dbReference>
<dbReference type="Proteomes" id="UP001597295">
    <property type="component" value="Unassembled WGS sequence"/>
</dbReference>
<dbReference type="CDD" id="cd16922">
    <property type="entry name" value="HATPase_EvgS-ArcB-TorS-like"/>
    <property type="match status" value="1"/>
</dbReference>
<dbReference type="SMART" id="SM00086">
    <property type="entry name" value="PAC"/>
    <property type="match status" value="2"/>
</dbReference>
<dbReference type="InterPro" id="IPR011006">
    <property type="entry name" value="CheY-like_superfamily"/>
</dbReference>
<evidence type="ECO:0000313" key="10">
    <source>
        <dbReference type="Proteomes" id="UP001597295"/>
    </source>
</evidence>
<dbReference type="SMART" id="SM00091">
    <property type="entry name" value="PAS"/>
    <property type="match status" value="4"/>
</dbReference>
<dbReference type="InterPro" id="IPR035965">
    <property type="entry name" value="PAS-like_dom_sf"/>
</dbReference>
<evidence type="ECO:0000259" key="7">
    <source>
        <dbReference type="PROSITE" id="PS50112"/>
    </source>
</evidence>
<dbReference type="InterPro" id="IPR001789">
    <property type="entry name" value="Sig_transdc_resp-reg_receiver"/>
</dbReference>
<dbReference type="Pfam" id="PF00512">
    <property type="entry name" value="HisKA"/>
    <property type="match status" value="1"/>
</dbReference>
<feature type="domain" description="Response regulatory" evidence="6">
    <location>
        <begin position="885"/>
        <end position="1002"/>
    </location>
</feature>
<dbReference type="SMART" id="SM00388">
    <property type="entry name" value="HisKA"/>
    <property type="match status" value="1"/>
</dbReference>
<dbReference type="InterPro" id="IPR000014">
    <property type="entry name" value="PAS"/>
</dbReference>
<gene>
    <name evidence="9" type="ORF">ACFSM5_12620</name>
</gene>
<dbReference type="Pfam" id="PF00072">
    <property type="entry name" value="Response_reg"/>
    <property type="match status" value="1"/>
</dbReference>
<dbReference type="SUPFAM" id="SSF52172">
    <property type="entry name" value="CheY-like"/>
    <property type="match status" value="1"/>
</dbReference>
<dbReference type="PANTHER" id="PTHR45339">
    <property type="entry name" value="HYBRID SIGNAL TRANSDUCTION HISTIDINE KINASE J"/>
    <property type="match status" value="1"/>
</dbReference>
<dbReference type="SUPFAM" id="SSF55785">
    <property type="entry name" value="PYP-like sensor domain (PAS domain)"/>
    <property type="match status" value="4"/>
</dbReference>
<evidence type="ECO:0000313" key="9">
    <source>
        <dbReference type="EMBL" id="MFD2263736.1"/>
    </source>
</evidence>
<dbReference type="SUPFAM" id="SSF55874">
    <property type="entry name" value="ATPase domain of HSP90 chaperone/DNA topoisomerase II/histidine kinase"/>
    <property type="match status" value="1"/>
</dbReference>
<dbReference type="InterPro" id="IPR001610">
    <property type="entry name" value="PAC"/>
</dbReference>
<organism evidence="9 10">
    <name type="scientific">Lacibacterium aquatile</name>
    <dbReference type="NCBI Taxonomy" id="1168082"/>
    <lineage>
        <taxon>Bacteria</taxon>
        <taxon>Pseudomonadati</taxon>
        <taxon>Pseudomonadota</taxon>
        <taxon>Alphaproteobacteria</taxon>
        <taxon>Rhodospirillales</taxon>
        <taxon>Rhodospirillaceae</taxon>
    </lineage>
</organism>
<keyword evidence="10" id="KW-1185">Reference proteome</keyword>
<dbReference type="PANTHER" id="PTHR45339:SF5">
    <property type="entry name" value="HISTIDINE KINASE"/>
    <property type="match status" value="1"/>
</dbReference>
<dbReference type="NCBIfam" id="TIGR00229">
    <property type="entry name" value="sensory_box"/>
    <property type="match status" value="3"/>
</dbReference>
<comment type="caution">
    <text evidence="9">The sequence shown here is derived from an EMBL/GenBank/DDBJ whole genome shotgun (WGS) entry which is preliminary data.</text>
</comment>
<dbReference type="Gene3D" id="3.30.450.20">
    <property type="entry name" value="PAS domain"/>
    <property type="match status" value="4"/>
</dbReference>
<dbReference type="EC" id="2.7.13.3" evidence="2"/>
<reference evidence="10" key="1">
    <citation type="journal article" date="2019" name="Int. J. Syst. Evol. Microbiol.">
        <title>The Global Catalogue of Microorganisms (GCM) 10K type strain sequencing project: providing services to taxonomists for standard genome sequencing and annotation.</title>
        <authorList>
            <consortium name="The Broad Institute Genomics Platform"/>
            <consortium name="The Broad Institute Genome Sequencing Center for Infectious Disease"/>
            <person name="Wu L."/>
            <person name="Ma J."/>
        </authorList>
    </citation>
    <scope>NUCLEOTIDE SEQUENCE [LARGE SCALE GENOMIC DNA]</scope>
    <source>
        <strain evidence="10">CGMCC 1.19062</strain>
    </source>
</reference>
<evidence type="ECO:0000256" key="1">
    <source>
        <dbReference type="ARBA" id="ARBA00000085"/>
    </source>
</evidence>
<dbReference type="Pfam" id="PF08448">
    <property type="entry name" value="PAS_4"/>
    <property type="match status" value="1"/>
</dbReference>
<dbReference type="CDD" id="cd00082">
    <property type="entry name" value="HisKA"/>
    <property type="match status" value="1"/>
</dbReference>
<name>A0ABW5DWD6_9PROT</name>
<dbReference type="CDD" id="cd00130">
    <property type="entry name" value="PAS"/>
    <property type="match status" value="3"/>
</dbReference>
<dbReference type="RefSeq" id="WP_379876766.1">
    <property type="nucleotide sequence ID" value="NZ_JBHUIP010000012.1"/>
</dbReference>
<dbReference type="PROSITE" id="PS50113">
    <property type="entry name" value="PAC"/>
    <property type="match status" value="1"/>
</dbReference>
<feature type="modified residue" description="4-aspartylphosphate" evidence="4">
    <location>
        <position position="934"/>
    </location>
</feature>
<dbReference type="InterPro" id="IPR036890">
    <property type="entry name" value="HATPase_C_sf"/>
</dbReference>